<keyword evidence="10" id="KW-1185">Reference proteome</keyword>
<dbReference type="InterPro" id="IPR001138">
    <property type="entry name" value="Zn2Cys6_DnaBD"/>
</dbReference>
<dbReference type="GO" id="GO:0006351">
    <property type="term" value="P:DNA-templated transcription"/>
    <property type="evidence" value="ECO:0007669"/>
    <property type="project" value="InterPro"/>
</dbReference>
<evidence type="ECO:0000313" key="10">
    <source>
        <dbReference type="Proteomes" id="UP000279259"/>
    </source>
</evidence>
<dbReference type="Proteomes" id="UP000279259">
    <property type="component" value="Unassembled WGS sequence"/>
</dbReference>
<dbReference type="CDD" id="cd12148">
    <property type="entry name" value="fungal_TF_MHR"/>
    <property type="match status" value="1"/>
</dbReference>
<evidence type="ECO:0000256" key="2">
    <source>
        <dbReference type="ARBA" id="ARBA00022723"/>
    </source>
</evidence>
<keyword evidence="2" id="KW-0479">Metal-binding</keyword>
<dbReference type="InterPro" id="IPR036864">
    <property type="entry name" value="Zn2-C6_fun-type_DNA-bd_sf"/>
</dbReference>
<dbReference type="Pfam" id="PF00172">
    <property type="entry name" value="Zn_clus"/>
    <property type="match status" value="2"/>
</dbReference>
<keyword evidence="5" id="KW-0804">Transcription</keyword>
<organism evidence="9 10">
    <name type="scientific">Saitozyma podzolica</name>
    <dbReference type="NCBI Taxonomy" id="1890683"/>
    <lineage>
        <taxon>Eukaryota</taxon>
        <taxon>Fungi</taxon>
        <taxon>Dikarya</taxon>
        <taxon>Basidiomycota</taxon>
        <taxon>Agaricomycotina</taxon>
        <taxon>Tremellomycetes</taxon>
        <taxon>Tremellales</taxon>
        <taxon>Trimorphomycetaceae</taxon>
        <taxon>Saitozyma</taxon>
    </lineage>
</organism>
<dbReference type="GO" id="GO:0005634">
    <property type="term" value="C:nucleus"/>
    <property type="evidence" value="ECO:0007669"/>
    <property type="project" value="UniProtKB-SubCell"/>
</dbReference>
<dbReference type="SUPFAM" id="SSF57701">
    <property type="entry name" value="Zn2/Cys6 DNA-binding domain"/>
    <property type="match status" value="2"/>
</dbReference>
<evidence type="ECO:0000313" key="9">
    <source>
        <dbReference type="EMBL" id="RSH93172.1"/>
    </source>
</evidence>
<evidence type="ECO:0000256" key="3">
    <source>
        <dbReference type="ARBA" id="ARBA00023015"/>
    </source>
</evidence>
<feature type="region of interest" description="Disordered" evidence="7">
    <location>
        <begin position="822"/>
        <end position="843"/>
    </location>
</feature>
<evidence type="ECO:0000259" key="8">
    <source>
        <dbReference type="PROSITE" id="PS50048"/>
    </source>
</evidence>
<dbReference type="PROSITE" id="PS50048">
    <property type="entry name" value="ZN2_CY6_FUNGAL_2"/>
    <property type="match status" value="2"/>
</dbReference>
<sequence length="843" mass="92649">MPLSSRSPAQWVGTHGEDTSVSETGGSIVAVPANTANTADPNQRLDSARASEKRSRRGCATCRARRVKCDEQQPVCGECARRKDGCTWTTIVQSGSAAHGSAAPQAQRKRAAACITCRARKIRCVASPSEQGTGTCARCGRLDLPCRWPSSAHVQDSDVSTVNAVISPTDTPGSTAVASATPVGIDPRTALEKTTPLRRLPADLASSREQDPSPISIEAMMADWLDLRALMKRYFITVHQYGYLSFVNEPSFFRLLDKRKPPRELTMMMAAFAGDASKPVMARADDLFEQAVSKLRGMVYTGYGAIEIMAILLAQVFDHSRGNFISSWMLVGNAVRMMQYHSLHIFDEALRRLAWSVFYLDTMVDAGRHGVHNVTEEGYRVQLPCSEPSFARGLDVKSMDLRGYTPGLDSSGLDTGISTQVIITAAMRRRLLHFWTSTLKYSTDPPASHLEQLHKLESELDRIMVSIPADLAYTEENLYVLSGQRTALVLLHALRHTTSILLARIQCVLSERFTDKLDMAIAARRNRIRHALAIAGLAADAKRLDINLDPCVAFQSYTALEVLLFEPPQLSRSDPTVDPKDSTYRRALTHLLDTIRRLGPVVAAMRHLRIEASHRLIRCGFPDLLSGSDWQVYQNSYPFSEHDETEFNFAAFRWHKFEHSRRRNPSLALPLAAEALLDLGGSNTEIASRRGSPQRDTQAVDTSAIFDGVTRSGKFATNSSNTFPFEMPPAGQSNEAQHAILPIGPVASSNAIDHSSTGSNTLFEDPAANPAPAPNVNVYPLDQLRWADLDFKPAVEPVELEPVSDADFARFFQQAGYMTGEGSPFTWPYQSQSQAGPSGTGLP</sequence>
<gene>
    <name evidence="9" type="ORF">EHS25_007525</name>
</gene>
<comment type="subcellular location">
    <subcellularLocation>
        <location evidence="1">Nucleus</location>
    </subcellularLocation>
</comment>
<feature type="region of interest" description="Disordered" evidence="7">
    <location>
        <begin position="1"/>
        <end position="27"/>
    </location>
</feature>
<evidence type="ECO:0000256" key="1">
    <source>
        <dbReference type="ARBA" id="ARBA00004123"/>
    </source>
</evidence>
<dbReference type="CDD" id="cd00067">
    <property type="entry name" value="GAL4"/>
    <property type="match status" value="2"/>
</dbReference>
<feature type="domain" description="Zn(2)-C6 fungal-type" evidence="8">
    <location>
        <begin position="113"/>
        <end position="148"/>
    </location>
</feature>
<reference evidence="9 10" key="1">
    <citation type="submission" date="2018-11" db="EMBL/GenBank/DDBJ databases">
        <title>Genome sequence of Saitozyma podzolica DSM 27192.</title>
        <authorList>
            <person name="Aliyu H."/>
            <person name="Gorte O."/>
            <person name="Ochsenreither K."/>
        </authorList>
    </citation>
    <scope>NUCLEOTIDE SEQUENCE [LARGE SCALE GENOMIC DNA]</scope>
    <source>
        <strain evidence="9 10">DSM 27192</strain>
    </source>
</reference>
<feature type="region of interest" description="Disordered" evidence="7">
    <location>
        <begin position="32"/>
        <end position="51"/>
    </location>
</feature>
<dbReference type="STRING" id="1890683.A0A427YPZ9"/>
<dbReference type="GO" id="GO:0000981">
    <property type="term" value="F:DNA-binding transcription factor activity, RNA polymerase II-specific"/>
    <property type="evidence" value="ECO:0007669"/>
    <property type="project" value="InterPro"/>
</dbReference>
<dbReference type="Pfam" id="PF04082">
    <property type="entry name" value="Fungal_trans"/>
    <property type="match status" value="1"/>
</dbReference>
<dbReference type="GO" id="GO:0008270">
    <property type="term" value="F:zinc ion binding"/>
    <property type="evidence" value="ECO:0007669"/>
    <property type="project" value="InterPro"/>
</dbReference>
<dbReference type="EMBL" id="RSCD01000004">
    <property type="protein sequence ID" value="RSH93172.1"/>
    <property type="molecule type" value="Genomic_DNA"/>
</dbReference>
<name>A0A427YPZ9_9TREE</name>
<dbReference type="PANTHER" id="PTHR47338:SF27">
    <property type="entry name" value="ZN(II)2CYS6 TRANSCRIPTION FACTOR (EUROFUNG)"/>
    <property type="match status" value="1"/>
</dbReference>
<evidence type="ECO:0000256" key="6">
    <source>
        <dbReference type="ARBA" id="ARBA00023242"/>
    </source>
</evidence>
<dbReference type="InterPro" id="IPR050815">
    <property type="entry name" value="TF_fung"/>
</dbReference>
<protein>
    <recommendedName>
        <fullName evidence="8">Zn(2)-C6 fungal-type domain-containing protein</fullName>
    </recommendedName>
</protein>
<evidence type="ECO:0000256" key="4">
    <source>
        <dbReference type="ARBA" id="ARBA00023026"/>
    </source>
</evidence>
<proteinExistence type="predicted"/>
<dbReference type="AlphaFoldDB" id="A0A427YPZ9"/>
<feature type="compositionally biased region" description="Polar residues" evidence="7">
    <location>
        <begin position="828"/>
        <end position="837"/>
    </location>
</feature>
<dbReference type="SMART" id="SM00066">
    <property type="entry name" value="GAL4"/>
    <property type="match status" value="2"/>
</dbReference>
<feature type="region of interest" description="Disordered" evidence="7">
    <location>
        <begin position="684"/>
        <end position="703"/>
    </location>
</feature>
<keyword evidence="6" id="KW-0539">Nucleus</keyword>
<comment type="caution">
    <text evidence="9">The sequence shown here is derived from an EMBL/GenBank/DDBJ whole genome shotgun (WGS) entry which is preliminary data.</text>
</comment>
<evidence type="ECO:0000256" key="7">
    <source>
        <dbReference type="SAM" id="MobiDB-lite"/>
    </source>
</evidence>
<dbReference type="GO" id="GO:0003677">
    <property type="term" value="F:DNA binding"/>
    <property type="evidence" value="ECO:0007669"/>
    <property type="project" value="InterPro"/>
</dbReference>
<evidence type="ECO:0000256" key="5">
    <source>
        <dbReference type="ARBA" id="ARBA00023163"/>
    </source>
</evidence>
<dbReference type="PANTHER" id="PTHR47338">
    <property type="entry name" value="ZN(II)2CYS6 TRANSCRIPTION FACTOR (EUROFUNG)-RELATED"/>
    <property type="match status" value="1"/>
</dbReference>
<dbReference type="OrthoDB" id="5419315at2759"/>
<keyword evidence="4" id="KW-0843">Virulence</keyword>
<feature type="domain" description="Zn(2)-C6 fungal-type" evidence="8">
    <location>
        <begin position="58"/>
        <end position="88"/>
    </location>
</feature>
<keyword evidence="3" id="KW-0805">Transcription regulation</keyword>
<dbReference type="Gene3D" id="4.10.240.10">
    <property type="entry name" value="Zn(2)-C6 fungal-type DNA-binding domain"/>
    <property type="match status" value="2"/>
</dbReference>
<dbReference type="InterPro" id="IPR007219">
    <property type="entry name" value="XnlR_reg_dom"/>
</dbReference>
<dbReference type="PROSITE" id="PS00463">
    <property type="entry name" value="ZN2_CY6_FUNGAL_1"/>
    <property type="match status" value="2"/>
</dbReference>
<feature type="compositionally biased region" description="Polar residues" evidence="7">
    <location>
        <begin position="34"/>
        <end position="45"/>
    </location>
</feature>
<accession>A0A427YPZ9</accession>